<proteinExistence type="predicted"/>
<reference evidence="2" key="1">
    <citation type="journal article" date="2014" name="Proc. Natl. Acad. Sci. U.S.A.">
        <title>Extensive sampling of basidiomycete genomes demonstrates inadequacy of the white-rot/brown-rot paradigm for wood decay fungi.</title>
        <authorList>
            <person name="Riley R."/>
            <person name="Salamov A.A."/>
            <person name="Brown D.W."/>
            <person name="Nagy L.G."/>
            <person name="Floudas D."/>
            <person name="Held B.W."/>
            <person name="Levasseur A."/>
            <person name="Lombard V."/>
            <person name="Morin E."/>
            <person name="Otillar R."/>
            <person name="Lindquist E.A."/>
            <person name="Sun H."/>
            <person name="LaButti K.M."/>
            <person name="Schmutz J."/>
            <person name="Jabbour D."/>
            <person name="Luo H."/>
            <person name="Baker S.E."/>
            <person name="Pisabarro A.G."/>
            <person name="Walton J.D."/>
            <person name="Blanchette R.A."/>
            <person name="Henrissat B."/>
            <person name="Martin F."/>
            <person name="Cullen D."/>
            <person name="Hibbett D.S."/>
            <person name="Grigoriev I.V."/>
        </authorList>
    </citation>
    <scope>NUCLEOTIDE SEQUENCE [LARGE SCALE GENOMIC DNA]</scope>
    <source>
        <strain evidence="2">CBS 339.88</strain>
    </source>
</reference>
<dbReference type="Proteomes" id="UP000027222">
    <property type="component" value="Unassembled WGS sequence"/>
</dbReference>
<dbReference type="EMBL" id="KL142381">
    <property type="protein sequence ID" value="KDR75255.1"/>
    <property type="molecule type" value="Genomic_DNA"/>
</dbReference>
<evidence type="ECO:0000313" key="1">
    <source>
        <dbReference type="EMBL" id="KDR75255.1"/>
    </source>
</evidence>
<accession>A0A067SWD1</accession>
<dbReference type="HOGENOM" id="CLU_1815938_0_0_1"/>
<sequence>MVEFYRHRVTEKASSAIEWNIFYQRKPNRPIHLLTEDQETYFKHIIDSQGEMRTIFMNVVRTCCFMDLARLWLAESNTAFWIRWNEYMNILRKPADRKTPHSFHFKLSDDEIAELRETCLHLSNFMTSTTHWAEEHRRTGYG</sequence>
<keyword evidence="2" id="KW-1185">Reference proteome</keyword>
<name>A0A067SWD1_GALM3</name>
<organism evidence="1 2">
    <name type="scientific">Galerina marginata (strain CBS 339.88)</name>
    <dbReference type="NCBI Taxonomy" id="685588"/>
    <lineage>
        <taxon>Eukaryota</taxon>
        <taxon>Fungi</taxon>
        <taxon>Dikarya</taxon>
        <taxon>Basidiomycota</taxon>
        <taxon>Agaricomycotina</taxon>
        <taxon>Agaricomycetes</taxon>
        <taxon>Agaricomycetidae</taxon>
        <taxon>Agaricales</taxon>
        <taxon>Agaricineae</taxon>
        <taxon>Strophariaceae</taxon>
        <taxon>Galerina</taxon>
    </lineage>
</organism>
<evidence type="ECO:0000313" key="2">
    <source>
        <dbReference type="Proteomes" id="UP000027222"/>
    </source>
</evidence>
<gene>
    <name evidence="1" type="ORF">GALMADRAFT_69740</name>
</gene>
<protein>
    <submittedName>
        <fullName evidence="1">Uncharacterized protein</fullName>
    </submittedName>
</protein>
<dbReference type="OrthoDB" id="3244206at2759"/>
<dbReference type="AlphaFoldDB" id="A0A067SWD1"/>